<name>A0A409WH82_PSICY</name>
<evidence type="ECO:0000313" key="3">
    <source>
        <dbReference type="EMBL" id="PPQ77845.1"/>
    </source>
</evidence>
<feature type="signal peptide" evidence="2">
    <location>
        <begin position="1"/>
        <end position="40"/>
    </location>
</feature>
<comment type="caution">
    <text evidence="3">The sequence shown here is derived from an EMBL/GenBank/DDBJ whole genome shotgun (WGS) entry which is preliminary data.</text>
</comment>
<feature type="region of interest" description="Disordered" evidence="1">
    <location>
        <begin position="475"/>
        <end position="504"/>
    </location>
</feature>
<dbReference type="InParanoid" id="A0A409WH82"/>
<protein>
    <recommendedName>
        <fullName evidence="5">F-box domain-containing protein</fullName>
    </recommendedName>
</protein>
<dbReference type="SUPFAM" id="SSF52047">
    <property type="entry name" value="RNI-like"/>
    <property type="match status" value="1"/>
</dbReference>
<feature type="compositionally biased region" description="Low complexity" evidence="1">
    <location>
        <begin position="628"/>
        <end position="664"/>
    </location>
</feature>
<evidence type="ECO:0000256" key="1">
    <source>
        <dbReference type="SAM" id="MobiDB-lite"/>
    </source>
</evidence>
<evidence type="ECO:0000313" key="4">
    <source>
        <dbReference type="Proteomes" id="UP000283269"/>
    </source>
</evidence>
<feature type="chain" id="PRO_5019158092" description="F-box domain-containing protein" evidence="2">
    <location>
        <begin position="41"/>
        <end position="803"/>
    </location>
</feature>
<keyword evidence="4" id="KW-1185">Reference proteome</keyword>
<keyword evidence="2" id="KW-0732">Signal</keyword>
<feature type="compositionally biased region" description="Polar residues" evidence="1">
    <location>
        <begin position="384"/>
        <end position="402"/>
    </location>
</feature>
<feature type="region of interest" description="Disordered" evidence="1">
    <location>
        <begin position="534"/>
        <end position="569"/>
    </location>
</feature>
<feature type="region of interest" description="Disordered" evidence="1">
    <location>
        <begin position="623"/>
        <end position="672"/>
    </location>
</feature>
<feature type="region of interest" description="Disordered" evidence="1">
    <location>
        <begin position="379"/>
        <end position="402"/>
    </location>
</feature>
<dbReference type="Proteomes" id="UP000283269">
    <property type="component" value="Unassembled WGS sequence"/>
</dbReference>
<feature type="compositionally biased region" description="Polar residues" evidence="1">
    <location>
        <begin position="128"/>
        <end position="146"/>
    </location>
</feature>
<sequence>MNSRPTSPAPTTTSSSSSCPISLLSAELLTLILDLVLTSAYENDVFACGPDDDSVARAARLTASLAHVCAFWRAVVRGNPLWHDTLSLVPPWWHLDLERGLERVCVLLARSAQVPLDLRIFGHADYTTSRSSPATAARMSSGSSNSDSEHLDAVPMWAEYKPLFELLAPHLPRCRALQIRGVFTKDNDIPFHLLESLLDMDMPLLETFIFEGELSYYDDYMTLRGPKPLFRSAPRLQQLRMVGIGINRFTIPSSSSSSTSFESLSLSPSPSSSTLTTLHLSRASSRDHTSFSDLLRVLASSPLLHTLAIYDEVLQRFPGPQAYGTCPAPALDTLFILGNMLSVSELLLFLDAPKLRELVIAPLVPSDLSLLMAVREEEERRRPSSSGINRVSGSGSGAPTSSVSAARFKNLTTLTLAPAHPEAFDAVSSASTCFPFVMHLVLANVYLEPFKQLFCGGLGAHDTGMDDGRVVYSSDEEDGGLGAEDDDELHGGGEWGVDDPARRDGPGAGAGVYVARALSRATMNADAGADISMPVFGDAHTDSDTDTEGDPGNNPNPITHNSNGAIHNGAAHNDAASEQWKTLFPHMLDIALTDVNAGFAQAICDMQVLRGFAFEAARVRGRGGGAGSTATRAGIGNANANANGTGTGNSSSSSSDATNNTPATPYRSRHTAKWRRLSARTRGAGCVCVPLQSVYLDARSYEVMRTQGAFVWNDWAYYGSEGESGDCGDADADADEGEYHYDGEGNQLVRSTTKTNLNPKKKKKEITDFERYVQRADMWEARRKTALFAQVKDLYVGQLGHDD</sequence>
<dbReference type="AlphaFoldDB" id="A0A409WH82"/>
<feature type="region of interest" description="Disordered" evidence="1">
    <location>
        <begin position="253"/>
        <end position="273"/>
    </location>
</feature>
<evidence type="ECO:0000256" key="2">
    <source>
        <dbReference type="SAM" id="SignalP"/>
    </source>
</evidence>
<feature type="compositionally biased region" description="Acidic residues" evidence="1">
    <location>
        <begin position="475"/>
        <end position="488"/>
    </location>
</feature>
<reference evidence="3 4" key="1">
    <citation type="journal article" date="2018" name="Evol. Lett.">
        <title>Horizontal gene cluster transfer increased hallucinogenic mushroom diversity.</title>
        <authorList>
            <person name="Reynolds H.T."/>
            <person name="Vijayakumar V."/>
            <person name="Gluck-Thaler E."/>
            <person name="Korotkin H.B."/>
            <person name="Matheny P.B."/>
            <person name="Slot J.C."/>
        </authorList>
    </citation>
    <scope>NUCLEOTIDE SEQUENCE [LARGE SCALE GENOMIC DNA]</scope>
    <source>
        <strain evidence="3 4">2631</strain>
    </source>
</reference>
<gene>
    <name evidence="3" type="ORF">CVT25_015340</name>
</gene>
<feature type="compositionally biased region" description="Polar residues" evidence="1">
    <location>
        <begin position="553"/>
        <end position="565"/>
    </location>
</feature>
<evidence type="ECO:0008006" key="5">
    <source>
        <dbReference type="Google" id="ProtNLM"/>
    </source>
</evidence>
<proteinExistence type="predicted"/>
<dbReference type="OrthoDB" id="3047947at2759"/>
<dbReference type="EMBL" id="NHYD01003433">
    <property type="protein sequence ID" value="PPQ77845.1"/>
    <property type="molecule type" value="Genomic_DNA"/>
</dbReference>
<accession>A0A409WH82</accession>
<feature type="region of interest" description="Disordered" evidence="1">
    <location>
        <begin position="128"/>
        <end position="148"/>
    </location>
</feature>
<organism evidence="3 4">
    <name type="scientific">Psilocybe cyanescens</name>
    <dbReference type="NCBI Taxonomy" id="93625"/>
    <lineage>
        <taxon>Eukaryota</taxon>
        <taxon>Fungi</taxon>
        <taxon>Dikarya</taxon>
        <taxon>Basidiomycota</taxon>
        <taxon>Agaricomycotina</taxon>
        <taxon>Agaricomycetes</taxon>
        <taxon>Agaricomycetidae</taxon>
        <taxon>Agaricales</taxon>
        <taxon>Agaricineae</taxon>
        <taxon>Strophariaceae</taxon>
        <taxon>Psilocybe</taxon>
    </lineage>
</organism>
<dbReference type="PROSITE" id="PS51257">
    <property type="entry name" value="PROKAR_LIPOPROTEIN"/>
    <property type="match status" value="1"/>
</dbReference>